<organism evidence="1 2">
    <name type="scientific">Halalkalibacillus sediminis</name>
    <dbReference type="NCBI Taxonomy" id="2018042"/>
    <lineage>
        <taxon>Bacteria</taxon>
        <taxon>Bacillati</taxon>
        <taxon>Bacillota</taxon>
        <taxon>Bacilli</taxon>
        <taxon>Bacillales</taxon>
        <taxon>Bacillaceae</taxon>
        <taxon>Halalkalibacillus</taxon>
    </lineage>
</organism>
<keyword evidence="2" id="KW-1185">Reference proteome</keyword>
<dbReference type="InterPro" id="IPR014199">
    <property type="entry name" value="Spore_YtxC"/>
</dbReference>
<comment type="caution">
    <text evidence="1">The sequence shown here is derived from an EMBL/GenBank/DDBJ whole genome shotgun (WGS) entry which is preliminary data.</text>
</comment>
<evidence type="ECO:0000313" key="1">
    <source>
        <dbReference type="EMBL" id="PKR79251.1"/>
    </source>
</evidence>
<accession>A0A2I0QY42</accession>
<dbReference type="AlphaFoldDB" id="A0A2I0QY42"/>
<protein>
    <recommendedName>
        <fullName evidence="3">Sporulation protein YtxC</fullName>
    </recommendedName>
</protein>
<sequence length="266" mass="32164">MRVMNFNFLTEKEANQFYFYVLNTEFNGKVFLKGHSVQLRDFHVLKKTSLIDLIYPYILESYVPKISEKILMDTYYYQRDEVEQIIPFITSICETTKLLHSRLRFSLYERLIYFLYGYMQRSEVDMGRLYAELFEHEESWKEIVGYGIEEWLYELHFQEKMHELRQYLKNEPPAIDSVTVYLDGSAVFYDRNGQIIEPTHFNNQFRFNVLDHEYPEVLSSLLSIAPEEVNLYTANEQMHLVYFLLNVFQEKVKLFPIEQFPYKIKE</sequence>
<gene>
    <name evidence="1" type="ORF">CEY16_05795</name>
</gene>
<name>A0A2I0QY42_9BACI</name>
<reference evidence="1 2" key="1">
    <citation type="submission" date="2017-06" db="EMBL/GenBank/DDBJ databases">
        <title>the draft geome sequence of Illustriluteabacillus marina B3227.</title>
        <authorList>
            <person name="He R.-H."/>
            <person name="Du Z.-J."/>
        </authorList>
    </citation>
    <scope>NUCLEOTIDE SEQUENCE [LARGE SCALE GENOMIC DNA]</scope>
    <source>
        <strain evidence="1 2">B3227</strain>
    </source>
</reference>
<dbReference type="Proteomes" id="UP000243524">
    <property type="component" value="Unassembled WGS sequence"/>
</dbReference>
<dbReference type="OrthoDB" id="2986513at2"/>
<dbReference type="Pfam" id="PF08812">
    <property type="entry name" value="YtxC"/>
    <property type="match status" value="1"/>
</dbReference>
<evidence type="ECO:0008006" key="3">
    <source>
        <dbReference type="Google" id="ProtNLM"/>
    </source>
</evidence>
<proteinExistence type="predicted"/>
<evidence type="ECO:0000313" key="2">
    <source>
        <dbReference type="Proteomes" id="UP000243524"/>
    </source>
</evidence>
<dbReference type="EMBL" id="PJNH01000001">
    <property type="protein sequence ID" value="PKR79251.1"/>
    <property type="molecule type" value="Genomic_DNA"/>
</dbReference>